<feature type="domain" description="GP-PDE" evidence="2">
    <location>
        <begin position="36"/>
        <end position="289"/>
    </location>
</feature>
<dbReference type="EMBL" id="SIXH01000108">
    <property type="protein sequence ID" value="TBO58924.1"/>
    <property type="molecule type" value="Genomic_DNA"/>
</dbReference>
<feature type="signal peptide" evidence="1">
    <location>
        <begin position="1"/>
        <end position="28"/>
    </location>
</feature>
<protein>
    <submittedName>
        <fullName evidence="3">Glycerophosphodiester phosphodiesterase</fullName>
    </submittedName>
</protein>
<gene>
    <name evidence="3" type="ORF">EYS09_14840</name>
</gene>
<accession>A0A4Q9HUU8</accession>
<dbReference type="GO" id="GO:0006629">
    <property type="term" value="P:lipid metabolic process"/>
    <property type="evidence" value="ECO:0007669"/>
    <property type="project" value="InterPro"/>
</dbReference>
<organism evidence="3 4">
    <name type="scientific">Streptomyces kasugaensis</name>
    <dbReference type="NCBI Taxonomy" id="1946"/>
    <lineage>
        <taxon>Bacteria</taxon>
        <taxon>Bacillati</taxon>
        <taxon>Actinomycetota</taxon>
        <taxon>Actinomycetes</taxon>
        <taxon>Kitasatosporales</taxon>
        <taxon>Streptomycetaceae</taxon>
        <taxon>Streptomyces</taxon>
    </lineage>
</organism>
<keyword evidence="4" id="KW-1185">Reference proteome</keyword>
<comment type="caution">
    <text evidence="3">The sequence shown here is derived from an EMBL/GenBank/DDBJ whole genome shotgun (WGS) entry which is preliminary data.</text>
</comment>
<dbReference type="InterPro" id="IPR017946">
    <property type="entry name" value="PLC-like_Pdiesterase_TIM-brl"/>
</dbReference>
<dbReference type="Gene3D" id="3.20.20.190">
    <property type="entry name" value="Phosphatidylinositol (PI) phosphodiesterase"/>
    <property type="match status" value="1"/>
</dbReference>
<dbReference type="InterPro" id="IPR030395">
    <property type="entry name" value="GP_PDE_dom"/>
</dbReference>
<evidence type="ECO:0000313" key="4">
    <source>
        <dbReference type="Proteomes" id="UP000292452"/>
    </source>
</evidence>
<dbReference type="PANTHER" id="PTHR46211">
    <property type="entry name" value="GLYCEROPHOSPHORYL DIESTER PHOSPHODIESTERASE"/>
    <property type="match status" value="1"/>
</dbReference>
<evidence type="ECO:0000259" key="2">
    <source>
        <dbReference type="PROSITE" id="PS51704"/>
    </source>
</evidence>
<dbReference type="Proteomes" id="UP000292452">
    <property type="component" value="Unassembled WGS sequence"/>
</dbReference>
<evidence type="ECO:0000256" key="1">
    <source>
        <dbReference type="SAM" id="SignalP"/>
    </source>
</evidence>
<dbReference type="Pfam" id="PF03009">
    <property type="entry name" value="GDPD"/>
    <property type="match status" value="1"/>
</dbReference>
<feature type="chain" id="PRO_5020501495" evidence="1">
    <location>
        <begin position="29"/>
        <end position="294"/>
    </location>
</feature>
<reference evidence="3 4" key="1">
    <citation type="submission" date="2019-02" db="EMBL/GenBank/DDBJ databases">
        <title>Draft Genome Sequence of Streptomyces sp. AM-2504, identified by 16S rRNA comparative analysis as a Streptomyces Kasugaensis strain.</title>
        <authorList>
            <person name="Napolioni V."/>
            <person name="Giuliodori A.M."/>
            <person name="Spurio R."/>
            <person name="Fabbretti A."/>
        </authorList>
    </citation>
    <scope>NUCLEOTIDE SEQUENCE [LARGE SCALE GENOMIC DNA]</scope>
    <source>
        <strain evidence="3 4">AM-2504</strain>
    </source>
</reference>
<sequence>MRIRPVAAVTGALLGLSALVLSPPAATATSGGHRTVTTVAHRGAPSYAPENTLASVDAAGRLGFDWVENDVQRTKDGGLVVLHDTSLARTTDVERVFPHRSPWNVGDFTLREIGKLDAGSWFGPEFTGERVPTLDAYLDEVEHNGQKLLLELKSPRRYPGIERQTLGELRRAGWLNASHIEHRLIVQSFDAAAVKTVHRLRPDVRTGLLGNPAAAGLPAYARYCDQINPAHTALTRAYVAAVKRLKGPHHRPLELYTWTVDDAPTARKAARLGVDGVISSRPDVVREALTGHGR</sequence>
<name>A0A4Q9HUU8_STRKA</name>
<dbReference type="SUPFAM" id="SSF51695">
    <property type="entry name" value="PLC-like phosphodiesterases"/>
    <property type="match status" value="1"/>
</dbReference>
<dbReference type="PANTHER" id="PTHR46211:SF1">
    <property type="entry name" value="GLYCEROPHOSPHODIESTER PHOSPHODIESTERASE, CYTOPLASMIC"/>
    <property type="match status" value="1"/>
</dbReference>
<dbReference type="PROSITE" id="PS51704">
    <property type="entry name" value="GP_PDE"/>
    <property type="match status" value="1"/>
</dbReference>
<evidence type="ECO:0000313" key="3">
    <source>
        <dbReference type="EMBL" id="TBO58924.1"/>
    </source>
</evidence>
<dbReference type="AlphaFoldDB" id="A0A4Q9HUU8"/>
<keyword evidence="1" id="KW-0732">Signal</keyword>
<proteinExistence type="predicted"/>
<dbReference type="RefSeq" id="WP_131123582.1">
    <property type="nucleotide sequence ID" value="NZ_SIXH01000108.1"/>
</dbReference>
<dbReference type="GO" id="GO:0008081">
    <property type="term" value="F:phosphoric diester hydrolase activity"/>
    <property type="evidence" value="ECO:0007669"/>
    <property type="project" value="InterPro"/>
</dbReference>